<dbReference type="EMBL" id="LAZR01001291">
    <property type="protein sequence ID" value="KKN47175.1"/>
    <property type="molecule type" value="Genomic_DNA"/>
</dbReference>
<evidence type="ECO:0000313" key="1">
    <source>
        <dbReference type="EMBL" id="KKN47175.1"/>
    </source>
</evidence>
<proteinExistence type="predicted"/>
<dbReference type="AlphaFoldDB" id="A0A0F9QSB2"/>
<organism evidence="1">
    <name type="scientific">marine sediment metagenome</name>
    <dbReference type="NCBI Taxonomy" id="412755"/>
    <lineage>
        <taxon>unclassified sequences</taxon>
        <taxon>metagenomes</taxon>
        <taxon>ecological metagenomes</taxon>
    </lineage>
</organism>
<reference evidence="1" key="1">
    <citation type="journal article" date="2015" name="Nature">
        <title>Complex archaea that bridge the gap between prokaryotes and eukaryotes.</title>
        <authorList>
            <person name="Spang A."/>
            <person name="Saw J.H."/>
            <person name="Jorgensen S.L."/>
            <person name="Zaremba-Niedzwiedzka K."/>
            <person name="Martijn J."/>
            <person name="Lind A.E."/>
            <person name="van Eijk R."/>
            <person name="Schleper C."/>
            <person name="Guy L."/>
            <person name="Ettema T.J."/>
        </authorList>
    </citation>
    <scope>NUCLEOTIDE SEQUENCE</scope>
</reference>
<name>A0A0F9QSB2_9ZZZZ</name>
<comment type="caution">
    <text evidence="1">The sequence shown here is derived from an EMBL/GenBank/DDBJ whole genome shotgun (WGS) entry which is preliminary data.</text>
</comment>
<evidence type="ECO:0008006" key="2">
    <source>
        <dbReference type="Google" id="ProtNLM"/>
    </source>
</evidence>
<dbReference type="InterPro" id="IPR011335">
    <property type="entry name" value="Restrct_endonuc-II-like"/>
</dbReference>
<sequence>MSEQELAKHVVAWLEEQHWDVYQEVQIFRGGKVADIIAVRGSLLWVIECKKSLSLAVMEQASYWRTHYRSVAVPRQKNEMRRVGIGVAKNYYQIGVLTVGEGYFDFGVDEIVSAPLKREFHRFAKDIQKCLLPEHKTYAMAGSNDGGHYTPYKRTMDAVKSFIEKNPGCTLKEIIDSIGKGHYANSQSARGTIRVALSNWESDWCHIEIATKPYKYFLVSSARD</sequence>
<protein>
    <recommendedName>
        <fullName evidence="2">NERD domain-containing protein</fullName>
    </recommendedName>
</protein>
<dbReference type="SUPFAM" id="SSF52980">
    <property type="entry name" value="Restriction endonuclease-like"/>
    <property type="match status" value="1"/>
</dbReference>
<gene>
    <name evidence="1" type="ORF">LCGC14_0665710</name>
</gene>
<accession>A0A0F9QSB2</accession>